<keyword evidence="1" id="KW-0238">DNA-binding</keyword>
<dbReference type="CDD" id="cd00093">
    <property type="entry name" value="HTH_XRE"/>
    <property type="match status" value="1"/>
</dbReference>
<dbReference type="PANTHER" id="PTHR46558:SF4">
    <property type="entry name" value="DNA-BIDING PHAGE PROTEIN"/>
    <property type="match status" value="1"/>
</dbReference>
<evidence type="ECO:0000313" key="3">
    <source>
        <dbReference type="EMBL" id="SNV55711.1"/>
    </source>
</evidence>
<evidence type="ECO:0000313" key="4">
    <source>
        <dbReference type="Proteomes" id="UP000214973"/>
    </source>
</evidence>
<dbReference type="AlphaFoldDB" id="A0A239Y8Z4"/>
<dbReference type="InterPro" id="IPR010982">
    <property type="entry name" value="Lambda_DNA-bd_dom_sf"/>
</dbReference>
<evidence type="ECO:0000256" key="1">
    <source>
        <dbReference type="ARBA" id="ARBA00023125"/>
    </source>
</evidence>
<dbReference type="PROSITE" id="PS50943">
    <property type="entry name" value="HTH_CROC1"/>
    <property type="match status" value="1"/>
</dbReference>
<sequence length="64" mass="7047">MANRIKLYRTMLGLSQHELAEKVGVTRATINSIENGKTIPSLKLANDIAVVLGRSINDVFHTLN</sequence>
<organism evidence="3 4">
    <name type="scientific">Veillonella rodentium</name>
    <dbReference type="NCBI Taxonomy" id="248315"/>
    <lineage>
        <taxon>Bacteria</taxon>
        <taxon>Bacillati</taxon>
        <taxon>Bacillota</taxon>
        <taxon>Negativicutes</taxon>
        <taxon>Veillonellales</taxon>
        <taxon>Veillonellaceae</taxon>
        <taxon>Veillonella</taxon>
    </lineage>
</organism>
<accession>A0A239Y8Z4</accession>
<dbReference type="Pfam" id="PF01381">
    <property type="entry name" value="HTH_3"/>
    <property type="match status" value="1"/>
</dbReference>
<dbReference type="InterPro" id="IPR001387">
    <property type="entry name" value="Cro/C1-type_HTH"/>
</dbReference>
<evidence type="ECO:0000259" key="2">
    <source>
        <dbReference type="PROSITE" id="PS50943"/>
    </source>
</evidence>
<proteinExistence type="predicted"/>
<dbReference type="Gene3D" id="1.10.260.40">
    <property type="entry name" value="lambda repressor-like DNA-binding domains"/>
    <property type="match status" value="1"/>
</dbReference>
<keyword evidence="4" id="KW-1185">Reference proteome</keyword>
<name>A0A239Y8Z4_9FIRM</name>
<dbReference type="EMBL" id="LT906470">
    <property type="protein sequence ID" value="SNV55711.1"/>
    <property type="molecule type" value="Genomic_DNA"/>
</dbReference>
<dbReference type="PANTHER" id="PTHR46558">
    <property type="entry name" value="TRACRIPTIONAL REGULATORY PROTEIN-RELATED-RELATED"/>
    <property type="match status" value="1"/>
</dbReference>
<dbReference type="SUPFAM" id="SSF47413">
    <property type="entry name" value="lambda repressor-like DNA-binding domains"/>
    <property type="match status" value="1"/>
</dbReference>
<dbReference type="Proteomes" id="UP000214973">
    <property type="component" value="Chromosome 1"/>
</dbReference>
<gene>
    <name evidence="3" type="primary">sinR</name>
    <name evidence="3" type="ORF">SAMEA44547418_00192</name>
</gene>
<reference evidence="3 4" key="1">
    <citation type="submission" date="2017-06" db="EMBL/GenBank/DDBJ databases">
        <authorList>
            <consortium name="Pathogen Informatics"/>
        </authorList>
    </citation>
    <scope>NUCLEOTIDE SEQUENCE [LARGE SCALE GENOMIC DNA]</scope>
    <source>
        <strain evidence="3 4">NCTC12018</strain>
    </source>
</reference>
<protein>
    <submittedName>
        <fullName evidence="3">HTH-type transcriptional regulator sinR</fullName>
    </submittedName>
</protein>
<dbReference type="RefSeq" id="WP_095064935.1">
    <property type="nucleotide sequence ID" value="NZ_LT906470.1"/>
</dbReference>
<dbReference type="KEGG" id="vrm:44547418_00192"/>
<dbReference type="SMART" id="SM00530">
    <property type="entry name" value="HTH_XRE"/>
    <property type="match status" value="1"/>
</dbReference>
<dbReference type="GO" id="GO:0003677">
    <property type="term" value="F:DNA binding"/>
    <property type="evidence" value="ECO:0007669"/>
    <property type="project" value="UniProtKB-KW"/>
</dbReference>
<feature type="domain" description="HTH cro/C1-type" evidence="2">
    <location>
        <begin position="5"/>
        <end position="59"/>
    </location>
</feature>